<dbReference type="GO" id="GO:0034389">
    <property type="term" value="P:lipid droplet organization"/>
    <property type="evidence" value="ECO:0007669"/>
    <property type="project" value="TreeGrafter"/>
</dbReference>
<evidence type="ECO:0000256" key="1">
    <source>
        <dbReference type="ARBA" id="ARBA00004477"/>
    </source>
</evidence>
<evidence type="ECO:0000313" key="9">
    <source>
        <dbReference type="EMBL" id="PVH22300.1"/>
    </source>
</evidence>
<evidence type="ECO:0000256" key="6">
    <source>
        <dbReference type="ARBA" id="ARBA00023098"/>
    </source>
</evidence>
<sequence length="261" mass="29658">MDLPPQLAREPPLKLTHAAAGIFPVIFLVTWPLWYICSEYKSYITKNVVLAFLNYFFIQQYGYLLFTIAYLSQGVFYVDGQTQQKDKIYSLMFKYGVITLLGMVFHGGFLSFSLVEMVNKATGGYCEGGTTKTTMSQCSANPDLQWIDGFDISSHYYFLSSSVILLLNNLLNNATESADIEAQVEEEPKSGLILKARKVVTYLTSLLISIWMFEFVITSLFFHTPFERFMGLVGCPAALFTISFSDRLFSQRTDYEDPYTP</sequence>
<dbReference type="Pfam" id="PF10261">
    <property type="entry name" value="FIT"/>
    <property type="match status" value="1"/>
</dbReference>
<keyword evidence="7 8" id="KW-0472">Membrane</keyword>
<dbReference type="InterPro" id="IPR019388">
    <property type="entry name" value="FIT"/>
</dbReference>
<organism evidence="9 10">
    <name type="scientific">Candidozyma haemuli</name>
    <dbReference type="NCBI Taxonomy" id="45357"/>
    <lineage>
        <taxon>Eukaryota</taxon>
        <taxon>Fungi</taxon>
        <taxon>Dikarya</taxon>
        <taxon>Ascomycota</taxon>
        <taxon>Saccharomycotina</taxon>
        <taxon>Pichiomycetes</taxon>
        <taxon>Metschnikowiaceae</taxon>
        <taxon>Candidozyma</taxon>
    </lineage>
</organism>
<keyword evidence="2 8" id="KW-0812">Transmembrane</keyword>
<evidence type="ECO:0000256" key="2">
    <source>
        <dbReference type="ARBA" id="ARBA00022692"/>
    </source>
</evidence>
<dbReference type="Proteomes" id="UP000244309">
    <property type="component" value="Unassembled WGS sequence"/>
</dbReference>
<feature type="transmembrane region" description="Helical" evidence="8">
    <location>
        <begin position="15"/>
        <end position="36"/>
    </location>
</feature>
<name>A0A2V1AW17_9ASCO</name>
<reference evidence="9 10" key="1">
    <citation type="submission" date="2017-12" db="EMBL/GenBank/DDBJ databases">
        <title>Genome Sequence of a Multidrug-Resistant Candida haemulonii Isolate from a Patient with Chronic Leg Ulcers in Israel.</title>
        <authorList>
            <person name="Chow N.A."/>
            <person name="Gade L."/>
            <person name="Batra D."/>
            <person name="Rowe L.A."/>
            <person name="Ben-Ami R."/>
            <person name="Loparev V.N."/>
            <person name="Litvintseva A.P."/>
        </authorList>
    </citation>
    <scope>NUCLEOTIDE SEQUENCE [LARGE SCALE GENOMIC DNA]</scope>
    <source>
        <strain evidence="9 10">B11899</strain>
    </source>
</reference>
<evidence type="ECO:0000256" key="5">
    <source>
        <dbReference type="ARBA" id="ARBA00022989"/>
    </source>
</evidence>
<accession>A0A2V1AW17</accession>
<gene>
    <name evidence="9" type="ORF">CXQ85_005328</name>
</gene>
<keyword evidence="3" id="KW-0378">Hydrolase</keyword>
<dbReference type="GeneID" id="37010657"/>
<keyword evidence="6" id="KW-0443">Lipid metabolism</keyword>
<evidence type="ECO:0000313" key="10">
    <source>
        <dbReference type="Proteomes" id="UP000244309"/>
    </source>
</evidence>
<dbReference type="AlphaFoldDB" id="A0A2V1AW17"/>
<keyword evidence="4" id="KW-0256">Endoplasmic reticulum</keyword>
<dbReference type="VEuPathDB" id="FungiDB:CXQ85_005328"/>
<dbReference type="GO" id="GO:0010945">
    <property type="term" value="F:coenzyme A diphosphatase activity"/>
    <property type="evidence" value="ECO:0007669"/>
    <property type="project" value="InterPro"/>
</dbReference>
<feature type="transmembrane region" description="Helical" evidence="8">
    <location>
        <begin position="48"/>
        <end position="72"/>
    </location>
</feature>
<evidence type="ECO:0000256" key="4">
    <source>
        <dbReference type="ARBA" id="ARBA00022824"/>
    </source>
</evidence>
<keyword evidence="5 8" id="KW-1133">Transmembrane helix</keyword>
<dbReference type="GO" id="GO:0008654">
    <property type="term" value="P:phospholipid biosynthetic process"/>
    <property type="evidence" value="ECO:0007669"/>
    <property type="project" value="TreeGrafter"/>
</dbReference>
<dbReference type="GO" id="GO:0005789">
    <property type="term" value="C:endoplasmic reticulum membrane"/>
    <property type="evidence" value="ECO:0007669"/>
    <property type="project" value="UniProtKB-SubCell"/>
</dbReference>
<dbReference type="GO" id="GO:0019915">
    <property type="term" value="P:lipid storage"/>
    <property type="evidence" value="ECO:0007669"/>
    <property type="project" value="InterPro"/>
</dbReference>
<evidence type="ECO:0000256" key="3">
    <source>
        <dbReference type="ARBA" id="ARBA00022801"/>
    </source>
</evidence>
<dbReference type="OrthoDB" id="5579088at2759"/>
<evidence type="ECO:0000256" key="8">
    <source>
        <dbReference type="SAM" id="Phobius"/>
    </source>
</evidence>
<evidence type="ECO:0000256" key="7">
    <source>
        <dbReference type="ARBA" id="ARBA00023136"/>
    </source>
</evidence>
<dbReference type="PANTHER" id="PTHR23129:SF0">
    <property type="entry name" value="ACYL-COENZYME A DIPHOSPHATASE FITM2"/>
    <property type="match status" value="1"/>
</dbReference>
<feature type="transmembrane region" description="Helical" evidence="8">
    <location>
        <begin position="199"/>
        <end position="222"/>
    </location>
</feature>
<comment type="caution">
    <text evidence="9">The sequence shown here is derived from an EMBL/GenBank/DDBJ whole genome shotgun (WGS) entry which is preliminary data.</text>
</comment>
<keyword evidence="10" id="KW-1185">Reference proteome</keyword>
<dbReference type="RefSeq" id="XP_025343240.1">
    <property type="nucleotide sequence ID" value="XM_025488924.1"/>
</dbReference>
<dbReference type="EMBL" id="PKFO01000007">
    <property type="protein sequence ID" value="PVH22300.1"/>
    <property type="molecule type" value="Genomic_DNA"/>
</dbReference>
<feature type="transmembrane region" description="Helical" evidence="8">
    <location>
        <begin position="92"/>
        <end position="115"/>
    </location>
</feature>
<proteinExistence type="predicted"/>
<protein>
    <submittedName>
        <fullName evidence="9">Uncharacterized protein</fullName>
    </submittedName>
</protein>
<comment type="subcellular location">
    <subcellularLocation>
        <location evidence="1">Endoplasmic reticulum membrane</location>
        <topology evidence="1">Multi-pass membrane protein</topology>
    </subcellularLocation>
</comment>
<dbReference type="PANTHER" id="PTHR23129">
    <property type="entry name" value="ACYL-COENZYME A DIPHOSPHATASE FITM2"/>
    <property type="match status" value="1"/>
</dbReference>